<evidence type="ECO:0000256" key="9">
    <source>
        <dbReference type="ARBA" id="ARBA00022777"/>
    </source>
</evidence>
<feature type="binding site" evidence="14">
    <location>
        <position position="236"/>
    </location>
    <ligand>
        <name>substrate</name>
    </ligand>
</feature>
<comment type="activity regulation">
    <text evidence="14">Non-allosteric.</text>
</comment>
<evidence type="ECO:0000313" key="17">
    <source>
        <dbReference type="Proteomes" id="UP000603641"/>
    </source>
</evidence>
<evidence type="ECO:0000256" key="4">
    <source>
        <dbReference type="ARBA" id="ARBA00004679"/>
    </source>
</evidence>
<dbReference type="GO" id="GO:0047334">
    <property type="term" value="F:diphosphate-fructose-6-phosphate 1-phosphotransferase activity"/>
    <property type="evidence" value="ECO:0007669"/>
    <property type="project" value="UniProtKB-EC"/>
</dbReference>
<dbReference type="PIRSF" id="PIRSF036483">
    <property type="entry name" value="PFK_XF0274"/>
    <property type="match status" value="1"/>
</dbReference>
<evidence type="ECO:0000256" key="5">
    <source>
        <dbReference type="ARBA" id="ARBA00022490"/>
    </source>
</evidence>
<comment type="pathway">
    <text evidence="4 14">Carbohydrate degradation; glycolysis; D-glyceraldehyde 3-phosphate and glycerone phosphate from D-glucose: step 3/4.</text>
</comment>
<evidence type="ECO:0000256" key="2">
    <source>
        <dbReference type="ARBA" id="ARBA00002659"/>
    </source>
</evidence>
<evidence type="ECO:0000256" key="7">
    <source>
        <dbReference type="ARBA" id="ARBA00022723"/>
    </source>
</evidence>
<keyword evidence="17" id="KW-1185">Reference proteome</keyword>
<keyword evidence="10" id="KW-0067">ATP-binding</keyword>
<evidence type="ECO:0000313" key="16">
    <source>
        <dbReference type="EMBL" id="MBD7963063.1"/>
    </source>
</evidence>
<keyword evidence="7 14" id="KW-0479">Metal-binding</keyword>
<evidence type="ECO:0000256" key="11">
    <source>
        <dbReference type="ARBA" id="ARBA00022842"/>
    </source>
</evidence>
<dbReference type="EMBL" id="JACSQM010000001">
    <property type="protein sequence ID" value="MBD7963063.1"/>
    <property type="molecule type" value="Genomic_DNA"/>
</dbReference>
<comment type="catalytic activity">
    <reaction evidence="14">
        <text>beta-D-fructose 6-phosphate + diphosphate = beta-D-fructose 1,6-bisphosphate + phosphate + H(+)</text>
        <dbReference type="Rhea" id="RHEA:13613"/>
        <dbReference type="ChEBI" id="CHEBI:15378"/>
        <dbReference type="ChEBI" id="CHEBI:32966"/>
        <dbReference type="ChEBI" id="CHEBI:33019"/>
        <dbReference type="ChEBI" id="CHEBI:43474"/>
        <dbReference type="ChEBI" id="CHEBI:57634"/>
        <dbReference type="EC" id="2.7.1.90"/>
    </reaction>
</comment>
<dbReference type="Proteomes" id="UP000603641">
    <property type="component" value="Unassembled WGS sequence"/>
</dbReference>
<keyword evidence="11 14" id="KW-0460">Magnesium</keyword>
<evidence type="ECO:0000256" key="8">
    <source>
        <dbReference type="ARBA" id="ARBA00022741"/>
    </source>
</evidence>
<evidence type="ECO:0000259" key="15">
    <source>
        <dbReference type="Pfam" id="PF00365"/>
    </source>
</evidence>
<keyword evidence="6 14" id="KW-0808">Transferase</keyword>
<gene>
    <name evidence="14" type="primary">pfp</name>
    <name evidence="16" type="ORF">H9648_03275</name>
</gene>
<comment type="similarity">
    <text evidence="14">Belongs to the phosphofructokinase type A (PFKA) family. PPi-dependent PFK group II subfamily. Clade 'B2' sub-subfamily.</text>
</comment>
<dbReference type="PANTHER" id="PTHR13697:SF4">
    <property type="entry name" value="ATP-DEPENDENT 6-PHOSPHOFRUCTOKINASE"/>
    <property type="match status" value="1"/>
</dbReference>
<feature type="binding site" evidence="14">
    <location>
        <begin position="132"/>
        <end position="134"/>
    </location>
    <ligand>
        <name>substrate</name>
    </ligand>
</feature>
<comment type="caution">
    <text evidence="16">The sequence shown here is derived from an EMBL/GenBank/DDBJ whole genome shotgun (WGS) entry which is preliminary data.</text>
</comment>
<dbReference type="EC" id="2.7.1.90" evidence="14"/>
<comment type="caution">
    <text evidence="14">Lacks conserved residue(s) required for the propagation of feature annotation.</text>
</comment>
<feature type="binding site" evidence="14">
    <location>
        <begin position="179"/>
        <end position="181"/>
    </location>
    <ligand>
        <name>substrate</name>
    </ligand>
</feature>
<comment type="function">
    <text evidence="14">Catalyzes the phosphorylation of D-fructose 6-phosphate, the first committing step of glycolysis. Uses inorganic phosphate (PPi) as phosphoryl donor instead of ATP like common ATP-dependent phosphofructokinases (ATP-PFKs), which renders the reaction reversible, and can thus function both in glycolysis and gluconeogenesis. Consistently, PPi-PFK can replace the enzymes of both the forward (ATP-PFK) and reverse (fructose-bisphosphatase (FBPase)) reactions.</text>
</comment>
<feature type="binding site" evidence="14">
    <location>
        <position position="12"/>
    </location>
    <ligand>
        <name>diphosphate</name>
        <dbReference type="ChEBI" id="CHEBI:33019"/>
    </ligand>
</feature>
<protein>
    <recommendedName>
        <fullName evidence="14">Pyrophosphate--fructose 6-phosphate 1-phosphotransferase</fullName>
        <ecNumber evidence="14">2.7.1.90</ecNumber>
    </recommendedName>
    <alternativeName>
        <fullName evidence="14">6-phosphofructokinase, pyrophosphate dependent</fullName>
    </alternativeName>
    <alternativeName>
        <fullName evidence="14">PPi-dependent phosphofructokinase</fullName>
        <shortName evidence="14">PPi-PFK</shortName>
    </alternativeName>
    <alternativeName>
        <fullName evidence="14">Pyrophosphate-dependent 6-phosphofructose-1-kinase</fullName>
    </alternativeName>
</protein>
<dbReference type="InterPro" id="IPR035966">
    <property type="entry name" value="PKF_sf"/>
</dbReference>
<feature type="site" description="Important for catalytic activity; stabilizes the transition state when the phosphoryl donor is PPi" evidence="14">
    <location>
        <position position="131"/>
    </location>
</feature>
<dbReference type="InterPro" id="IPR022953">
    <property type="entry name" value="ATP_PFK"/>
</dbReference>
<organism evidence="16 17">
    <name type="scientific">Fictibacillus norfolkensis</name>
    <dbReference type="NCBI Taxonomy" id="2762233"/>
    <lineage>
        <taxon>Bacteria</taxon>
        <taxon>Bacillati</taxon>
        <taxon>Bacillota</taxon>
        <taxon>Bacilli</taxon>
        <taxon>Bacillales</taxon>
        <taxon>Fictibacillaceae</taxon>
        <taxon>Fictibacillus</taxon>
    </lineage>
</organism>
<dbReference type="HAMAP" id="MF_01978">
    <property type="entry name" value="Phosphofructokinase_II_B2"/>
    <property type="match status" value="1"/>
</dbReference>
<dbReference type="NCBIfam" id="NF010675">
    <property type="entry name" value="PRK14072.1"/>
    <property type="match status" value="1"/>
</dbReference>
<dbReference type="Gene3D" id="3.40.50.450">
    <property type="match status" value="1"/>
</dbReference>
<comment type="cofactor">
    <cofactor evidence="1 14">
        <name>Mg(2+)</name>
        <dbReference type="ChEBI" id="CHEBI:18420"/>
    </cofactor>
</comment>
<dbReference type="SUPFAM" id="SSF53784">
    <property type="entry name" value="Phosphofructokinase"/>
    <property type="match status" value="1"/>
</dbReference>
<feature type="binding site" evidence="14">
    <location>
        <position position="104"/>
    </location>
    <ligand>
        <name>Mg(2+)</name>
        <dbReference type="ChEBI" id="CHEBI:18420"/>
        <note>catalytic</note>
    </ligand>
</feature>
<comment type="function">
    <text evidence="2">Catalyzes the phosphorylation of D-fructose 6-phosphate to fructose 1,6-bisphosphate by ATP, the first committing step of glycolysis.</text>
</comment>
<evidence type="ECO:0000256" key="14">
    <source>
        <dbReference type="HAMAP-Rule" id="MF_01978"/>
    </source>
</evidence>
<dbReference type="InterPro" id="IPR000023">
    <property type="entry name" value="Phosphofructokinase_dom"/>
</dbReference>
<dbReference type="Gene3D" id="3.40.50.460">
    <property type="entry name" value="Phosphofructokinase domain"/>
    <property type="match status" value="1"/>
</dbReference>
<evidence type="ECO:0000256" key="10">
    <source>
        <dbReference type="ARBA" id="ARBA00022840"/>
    </source>
</evidence>
<comment type="catalytic activity">
    <reaction evidence="13">
        <text>beta-D-fructose 6-phosphate + ATP = beta-D-fructose 1,6-bisphosphate + ADP + H(+)</text>
        <dbReference type="Rhea" id="RHEA:16109"/>
        <dbReference type="ChEBI" id="CHEBI:15378"/>
        <dbReference type="ChEBI" id="CHEBI:30616"/>
        <dbReference type="ChEBI" id="CHEBI:32966"/>
        <dbReference type="ChEBI" id="CHEBI:57634"/>
        <dbReference type="ChEBI" id="CHEBI:456216"/>
        <dbReference type="EC" id="2.7.1.11"/>
    </reaction>
</comment>
<evidence type="ECO:0000256" key="1">
    <source>
        <dbReference type="ARBA" id="ARBA00001946"/>
    </source>
</evidence>
<name>A0ABR8SHU2_9BACL</name>
<evidence type="ECO:0000256" key="6">
    <source>
        <dbReference type="ARBA" id="ARBA00022679"/>
    </source>
</evidence>
<dbReference type="InterPro" id="IPR011404">
    <property type="entry name" value="PPi-PFK"/>
</dbReference>
<evidence type="ECO:0000256" key="3">
    <source>
        <dbReference type="ARBA" id="ARBA00004496"/>
    </source>
</evidence>
<dbReference type="Pfam" id="PF00365">
    <property type="entry name" value="PFK"/>
    <property type="match status" value="1"/>
</dbReference>
<proteinExistence type="inferred from homology"/>
<evidence type="ECO:0000256" key="12">
    <source>
        <dbReference type="ARBA" id="ARBA00023152"/>
    </source>
</evidence>
<comment type="subcellular location">
    <subcellularLocation>
        <location evidence="3 14">Cytoplasm</location>
    </subcellularLocation>
</comment>
<keyword evidence="5 14" id="KW-0963">Cytoplasm</keyword>
<dbReference type="PRINTS" id="PR00476">
    <property type="entry name" value="PHFRCTKINASE"/>
</dbReference>
<keyword evidence="8" id="KW-0547">Nucleotide-binding</keyword>
<dbReference type="PANTHER" id="PTHR13697">
    <property type="entry name" value="PHOSPHOFRUCTOKINASE"/>
    <property type="match status" value="1"/>
</dbReference>
<reference evidence="16 17" key="1">
    <citation type="submission" date="2020-08" db="EMBL/GenBank/DDBJ databases">
        <title>A Genomic Blueprint of the Chicken Gut Microbiome.</title>
        <authorList>
            <person name="Gilroy R."/>
            <person name="Ravi A."/>
            <person name="Getino M."/>
            <person name="Pursley I."/>
            <person name="Horton D.L."/>
            <person name="Alikhan N.-F."/>
            <person name="Baker D."/>
            <person name="Gharbi K."/>
            <person name="Hall N."/>
            <person name="Watson M."/>
            <person name="Adriaenssens E.M."/>
            <person name="Foster-Nyarko E."/>
            <person name="Jarju S."/>
            <person name="Secka A."/>
            <person name="Antonio M."/>
            <person name="Oren A."/>
            <person name="Chaudhuri R."/>
            <person name="La Ragione R.M."/>
            <person name="Hildebrand F."/>
            <person name="Pallen M.J."/>
        </authorList>
    </citation>
    <scope>NUCLEOTIDE SEQUENCE [LARGE SCALE GENOMIC DNA]</scope>
    <source>
        <strain evidence="16 17">Sa2CUA10</strain>
    </source>
</reference>
<keyword evidence="9 14" id="KW-0418">Kinase</keyword>
<evidence type="ECO:0000256" key="13">
    <source>
        <dbReference type="ARBA" id="ARBA00048070"/>
    </source>
</evidence>
<sequence>MAKRVAIGQAGGPTAVINASLVGFVETLQQEVELFGVYNGYQGLYENDIEKLDAELLGWIKSHRYVNGACLGSGRYEFTTERIQKSLLHLKKHCIDTLVFIGGNGTMAALHKLAEEARHIHYDLQVIGIPKTVDNDLSETDHAPGFGSAARYVATAVRDISRDLCAMQNFEQVRILETMGRNSGWLAAASGLLRNGKDDGPHIVYVPERIIEPEHFLANVREAVRSFGYATIVVAEGCKINSFSDQVEKANVQGRTILGGISGVLEKMVKTELGVMARAEILGMNQRSSSAVISKQDQVEAFEVGREAARLVLHGETGRMVTIQRSANIDYTFSMNSCPLQVVAKGGERFLPDALIDDPEAYYKWLRPLAGEDLQPYPTVRKRRILYEKQ</sequence>
<dbReference type="RefSeq" id="WP_191752419.1">
    <property type="nucleotide sequence ID" value="NZ_JACSQM010000001.1"/>
</dbReference>
<accession>A0ABR8SHU2</accession>
<keyword evidence="12 14" id="KW-0324">Glycolysis</keyword>
<feature type="domain" description="Phosphofructokinase" evidence="15">
    <location>
        <begin position="4"/>
        <end position="311"/>
    </location>
</feature>
<comment type="subunit">
    <text evidence="14">Homodimer.</text>
</comment>
<feature type="active site" description="Proton acceptor" evidence="14">
    <location>
        <position position="134"/>
    </location>
</feature>